<accession>A0ABD5S6L4</accession>
<proteinExistence type="predicted"/>
<keyword evidence="2" id="KW-1185">Reference proteome</keyword>
<organism evidence="1 2">
    <name type="scientific">Halorubrum tibetense</name>
    <dbReference type="NCBI Taxonomy" id="175631"/>
    <lineage>
        <taxon>Archaea</taxon>
        <taxon>Methanobacteriati</taxon>
        <taxon>Methanobacteriota</taxon>
        <taxon>Stenosarchaea group</taxon>
        <taxon>Halobacteria</taxon>
        <taxon>Halobacteriales</taxon>
        <taxon>Haloferacaceae</taxon>
        <taxon>Halorubrum</taxon>
    </lineage>
</organism>
<dbReference type="Proteomes" id="UP001596442">
    <property type="component" value="Unassembled WGS sequence"/>
</dbReference>
<sequence length="405" mass="43676">MTMVKDTPNKSGSGIVDIERRSSLKAIGGTLGLIAGGSLSIGSVAGENDPEPGISVRDATKVAQQIVKKASQKEAYRGFTEATVKTPELYYSLTGRRSDTDVVPSVYVFPVVDGNDHVGHVTTGAQEKMPPVVEYGTDPAPHLETEQTLSQDGLSPSSEREYLFQGPLSFGISAIDETTGEEYFVNLVSRLTQKLEDTPKINPSTDHTEGWNTLTNPDKADLSDVEPLNSGSITDVPNWTDTGYSNWPGCTPIAAAMCIGYHESFPNRTDIIDGLNDEMNTNPNGRTWPHNMPSGIEGYDSSYSASNNYTGRPAAAKGGVDSNNPPFVNTLGDKEAGKTDVVSDEVSPSDWDVLVGHSETVVGYEEEGSWSGTDLYLDTHNTWGSTRTVLVGDYWDTYMITTVEP</sequence>
<comment type="caution">
    <text evidence="1">The sequence shown here is derived from an EMBL/GenBank/DDBJ whole genome shotgun (WGS) entry which is preliminary data.</text>
</comment>
<evidence type="ECO:0000313" key="2">
    <source>
        <dbReference type="Proteomes" id="UP001596442"/>
    </source>
</evidence>
<evidence type="ECO:0008006" key="3">
    <source>
        <dbReference type="Google" id="ProtNLM"/>
    </source>
</evidence>
<dbReference type="AlphaFoldDB" id="A0ABD5S6L4"/>
<name>A0ABD5S6L4_9EURY</name>
<evidence type="ECO:0000313" key="1">
    <source>
        <dbReference type="EMBL" id="MFC6752064.1"/>
    </source>
</evidence>
<gene>
    <name evidence="1" type="ORF">ACFQEU_01050</name>
</gene>
<dbReference type="EMBL" id="JBHSWW010000005">
    <property type="protein sequence ID" value="MFC6752064.1"/>
    <property type="molecule type" value="Genomic_DNA"/>
</dbReference>
<protein>
    <recommendedName>
        <fullName evidence="3">Peptidase C39-like domain-containing protein</fullName>
    </recommendedName>
</protein>
<reference evidence="1 2" key="1">
    <citation type="journal article" date="2019" name="Int. J. Syst. Evol. Microbiol.">
        <title>The Global Catalogue of Microorganisms (GCM) 10K type strain sequencing project: providing services to taxonomists for standard genome sequencing and annotation.</title>
        <authorList>
            <consortium name="The Broad Institute Genomics Platform"/>
            <consortium name="The Broad Institute Genome Sequencing Center for Infectious Disease"/>
            <person name="Wu L."/>
            <person name="Ma J."/>
        </authorList>
    </citation>
    <scope>NUCLEOTIDE SEQUENCE [LARGE SCALE GENOMIC DNA]</scope>
    <source>
        <strain evidence="1 2">CGMCC 1.3239</strain>
    </source>
</reference>